<sequence>MAVKHRRQRRRVKRAATLGAATATVTALTVGVAPPAQAAAVQRDVRLQSGVQIFPPPDQIPDLTGGFGTQVYNQFQTVGAQVETAFVNNFNLLALLQAAGIDPTSAVTGGLNDVLGGALGGLPVNVEDLLGIDLTDPLSAAGVNVITTGGLFTLIRLLGVDLGWVPSFPNSVADEINGTPYLDVSLDSIFKALGLPTSGLKFDSLKAALELLGITLPPLSTNAADVRIPIVAGWGFGAFAAGAAYQQVVDDLPNQPGGANYTGTNPLLGSFTILPMILIDNPGRANGGILARAYPLFGLLGIDTVTPDTQVQSSGTSIVSGIPVVGDIPLFGLTPGGANLIPIKIDATAEYLPLSDFAAWPNPFTMANNVAAGLFPTYILRNQSLDTLGTVLVDQVVSQLGADITDYLDNPGDDPQLGPKLNIYITVPANSLPLLEPTYLAYDVVNLLTGANLNNPIGTALSPVLTSLVNLGYTDVSYNPTTGIYERSLDEADVPTAFGTLPADVDWEQVPGHLVNNLVTGIQKAISDGLVSQTPVSNPIKTLLGLLGVGNSATGSALDLSALTDVGTQALTKTSFEPQAITQTNVGTETVNLKSVADAPAGDGNAEKLSTGADDARRELDKSVEAAGERTKASAAKAREHTAKAVKDAQERVNKLAEDGRKQIKSAAGGLQRGAEKAVGDVKDGVKKAGESVKPAKKAEKKAEKKDAKNDAA</sequence>
<dbReference type="PROSITE" id="PS51318">
    <property type="entry name" value="TAT"/>
    <property type="match status" value="1"/>
</dbReference>
<name>A0A100WX56_MYCFO</name>
<feature type="region of interest" description="Disordered" evidence="1">
    <location>
        <begin position="657"/>
        <end position="713"/>
    </location>
</feature>
<feature type="compositionally biased region" description="Basic and acidic residues" evidence="1">
    <location>
        <begin position="697"/>
        <end position="713"/>
    </location>
</feature>
<organism evidence="3 4">
    <name type="scientific">Mycolicibacterium fortuitum subsp. acetamidolyticum</name>
    <dbReference type="NCBI Taxonomy" id="144550"/>
    <lineage>
        <taxon>Bacteria</taxon>
        <taxon>Bacillati</taxon>
        <taxon>Actinomycetota</taxon>
        <taxon>Actinomycetes</taxon>
        <taxon>Mycobacteriales</taxon>
        <taxon>Mycobacteriaceae</taxon>
        <taxon>Mycolicibacterium</taxon>
    </lineage>
</organism>
<evidence type="ECO:0000256" key="2">
    <source>
        <dbReference type="SAM" id="SignalP"/>
    </source>
</evidence>
<accession>A0A100WX56</accession>
<feature type="chain" id="PRO_5007090538" evidence="2">
    <location>
        <begin position="39"/>
        <end position="713"/>
    </location>
</feature>
<evidence type="ECO:0000256" key="1">
    <source>
        <dbReference type="SAM" id="MobiDB-lite"/>
    </source>
</evidence>
<dbReference type="AlphaFoldDB" id="A0A100WX56"/>
<dbReference type="EMBL" id="BCSZ01000065">
    <property type="protein sequence ID" value="GAT05990.1"/>
    <property type="molecule type" value="Genomic_DNA"/>
</dbReference>
<keyword evidence="2" id="KW-0732">Signal</keyword>
<protein>
    <submittedName>
        <fullName evidence="3">AAA ATPase containing von Willebrand factor type A (VWA) domain-like protein</fullName>
    </submittedName>
</protein>
<feature type="compositionally biased region" description="Basic and acidic residues" evidence="1">
    <location>
        <begin position="674"/>
        <end position="691"/>
    </location>
</feature>
<comment type="caution">
    <text evidence="3">The sequence shown here is derived from an EMBL/GenBank/DDBJ whole genome shotgun (WGS) entry which is preliminary data.</text>
</comment>
<feature type="compositionally biased region" description="Basic and acidic residues" evidence="1">
    <location>
        <begin position="614"/>
        <end position="643"/>
    </location>
</feature>
<reference evidence="3 4" key="1">
    <citation type="journal article" date="2016" name="Genome Announc.">
        <title>Draft Genome Sequences of Five Rapidly Growing Mycobacterium Species, M. thermoresistibile, M. fortuitum subsp. acetamidolyticum, M. canariasense, M. brisbanense, and M. novocastrense.</title>
        <authorList>
            <person name="Katahira K."/>
            <person name="Ogura Y."/>
            <person name="Gotoh Y."/>
            <person name="Hayashi T."/>
        </authorList>
    </citation>
    <scope>NUCLEOTIDE SEQUENCE [LARGE SCALE GENOMIC DNA]</scope>
    <source>
        <strain evidence="3 4">JCM6368</strain>
    </source>
</reference>
<dbReference type="RefSeq" id="WP_061265435.1">
    <property type="nucleotide sequence ID" value="NZ_BCSZ01000065.1"/>
</dbReference>
<evidence type="ECO:0000313" key="3">
    <source>
        <dbReference type="EMBL" id="GAT05990.1"/>
    </source>
</evidence>
<reference evidence="4" key="2">
    <citation type="submission" date="2016-02" db="EMBL/GenBank/DDBJ databases">
        <title>Draft genome sequence of five rapidly growing Mycobacterium species.</title>
        <authorList>
            <person name="Katahira K."/>
            <person name="Gotou Y."/>
            <person name="Iida K."/>
            <person name="Ogura Y."/>
            <person name="Hayashi T."/>
        </authorList>
    </citation>
    <scope>NUCLEOTIDE SEQUENCE [LARGE SCALE GENOMIC DNA]</scope>
    <source>
        <strain evidence="4">JCM6368</strain>
    </source>
</reference>
<feature type="signal peptide" evidence="2">
    <location>
        <begin position="1"/>
        <end position="38"/>
    </location>
</feature>
<dbReference type="SUPFAM" id="SSF58113">
    <property type="entry name" value="Apolipoprotein A-I"/>
    <property type="match status" value="1"/>
</dbReference>
<dbReference type="Proteomes" id="UP000069705">
    <property type="component" value="Unassembled WGS sequence"/>
</dbReference>
<dbReference type="InterPro" id="IPR006311">
    <property type="entry name" value="TAT_signal"/>
</dbReference>
<gene>
    <name evidence="3" type="ORF">RMCFA_6101</name>
</gene>
<evidence type="ECO:0000313" key="4">
    <source>
        <dbReference type="Proteomes" id="UP000069705"/>
    </source>
</evidence>
<proteinExistence type="predicted"/>
<feature type="region of interest" description="Disordered" evidence="1">
    <location>
        <begin position="596"/>
        <end position="643"/>
    </location>
</feature>
<dbReference type="Gene3D" id="1.20.120.20">
    <property type="entry name" value="Apolipoprotein"/>
    <property type="match status" value="1"/>
</dbReference>